<accession>A0AAV0NZI1</accession>
<sequence>MGSNQSWRHNWSSVCECCTGS</sequence>
<reference evidence="1" key="1">
    <citation type="submission" date="2022-08" db="EMBL/GenBank/DDBJ databases">
        <authorList>
            <person name="Gutierrez-Valencia J."/>
        </authorList>
    </citation>
    <scope>NUCLEOTIDE SEQUENCE</scope>
</reference>
<organism evidence="1 2">
    <name type="scientific">Linum tenue</name>
    <dbReference type="NCBI Taxonomy" id="586396"/>
    <lineage>
        <taxon>Eukaryota</taxon>
        <taxon>Viridiplantae</taxon>
        <taxon>Streptophyta</taxon>
        <taxon>Embryophyta</taxon>
        <taxon>Tracheophyta</taxon>
        <taxon>Spermatophyta</taxon>
        <taxon>Magnoliopsida</taxon>
        <taxon>eudicotyledons</taxon>
        <taxon>Gunneridae</taxon>
        <taxon>Pentapetalae</taxon>
        <taxon>rosids</taxon>
        <taxon>fabids</taxon>
        <taxon>Malpighiales</taxon>
        <taxon>Linaceae</taxon>
        <taxon>Linum</taxon>
    </lineage>
</organism>
<keyword evidence="2" id="KW-1185">Reference proteome</keyword>
<name>A0AAV0NZI1_9ROSI</name>
<evidence type="ECO:0000313" key="2">
    <source>
        <dbReference type="Proteomes" id="UP001154282"/>
    </source>
</evidence>
<evidence type="ECO:0000313" key="1">
    <source>
        <dbReference type="EMBL" id="CAI0464242.1"/>
    </source>
</evidence>
<comment type="caution">
    <text evidence="1">The sequence shown here is derived from an EMBL/GenBank/DDBJ whole genome shotgun (WGS) entry which is preliminary data.</text>
</comment>
<proteinExistence type="predicted"/>
<protein>
    <submittedName>
        <fullName evidence="1">Uncharacterized protein</fullName>
    </submittedName>
</protein>
<dbReference type="AlphaFoldDB" id="A0AAV0NZI1"/>
<dbReference type="EMBL" id="CAMGYJ010000008">
    <property type="protein sequence ID" value="CAI0464242.1"/>
    <property type="molecule type" value="Genomic_DNA"/>
</dbReference>
<gene>
    <name evidence="1" type="ORF">LITE_LOCUS36100</name>
</gene>
<dbReference type="Proteomes" id="UP001154282">
    <property type="component" value="Unassembled WGS sequence"/>
</dbReference>